<dbReference type="Proteomes" id="UP000237000">
    <property type="component" value="Unassembled WGS sequence"/>
</dbReference>
<sequence>MTMNYLLDIPLDGTSPVLLRSESFISDANLGERKRNTNHCSHSPIPSSNPELKPESTTMATRPKLQSAQLQLQNWTEYDSTQLSNE</sequence>
<feature type="region of interest" description="Disordered" evidence="1">
    <location>
        <begin position="30"/>
        <end position="86"/>
    </location>
</feature>
<dbReference type="EMBL" id="JXTC01000446">
    <property type="protein sequence ID" value="PON53341.1"/>
    <property type="molecule type" value="Genomic_DNA"/>
</dbReference>
<feature type="compositionally biased region" description="Polar residues" evidence="1">
    <location>
        <begin position="38"/>
        <end position="86"/>
    </location>
</feature>
<accession>A0A2P5EH97</accession>
<evidence type="ECO:0000256" key="1">
    <source>
        <dbReference type="SAM" id="MobiDB-lite"/>
    </source>
</evidence>
<evidence type="ECO:0000313" key="3">
    <source>
        <dbReference type="EMBL" id="PON84920.1"/>
    </source>
</evidence>
<dbReference type="InParanoid" id="A0A2P5EH97"/>
<evidence type="ECO:0000313" key="2">
    <source>
        <dbReference type="EMBL" id="PON53341.1"/>
    </source>
</evidence>
<organism evidence="3 4">
    <name type="scientific">Trema orientale</name>
    <name type="common">Charcoal tree</name>
    <name type="synonym">Celtis orientalis</name>
    <dbReference type="NCBI Taxonomy" id="63057"/>
    <lineage>
        <taxon>Eukaryota</taxon>
        <taxon>Viridiplantae</taxon>
        <taxon>Streptophyta</taxon>
        <taxon>Embryophyta</taxon>
        <taxon>Tracheophyta</taxon>
        <taxon>Spermatophyta</taxon>
        <taxon>Magnoliopsida</taxon>
        <taxon>eudicotyledons</taxon>
        <taxon>Gunneridae</taxon>
        <taxon>Pentapetalae</taxon>
        <taxon>rosids</taxon>
        <taxon>fabids</taxon>
        <taxon>Rosales</taxon>
        <taxon>Cannabaceae</taxon>
        <taxon>Trema</taxon>
    </lineage>
</organism>
<name>A0A2P5EH97_TREOI</name>
<reference evidence="3" key="2">
    <citation type="submission" date="2016-06" db="EMBL/GenBank/DDBJ databases">
        <title>Parasponia and Trema comparative genomics to provide insight in an evolutionary trajectory towards rhizobium symbiosis.</title>
        <authorList>
            <person name="Van Velzen R."/>
            <person name="Holmer R."/>
            <person name="Geurts R."/>
            <person name="Smit S."/>
        </authorList>
    </citation>
    <scope>NUCLEOTIDE SEQUENCE [LARGE SCALE GENOMIC DNA]</scope>
    <source>
        <strain evidence="3">RG33-2</strain>
        <tissue evidence="3">Leaves</tissue>
    </source>
</reference>
<reference evidence="4" key="1">
    <citation type="submission" date="2016-06" db="EMBL/GenBank/DDBJ databases">
        <title>Parallel loss of symbiosis genes in relatives of nitrogen-fixing non-legume Parasponia.</title>
        <authorList>
            <person name="Van Velzen R."/>
            <person name="Holmer R."/>
            <person name="Bu F."/>
            <person name="Rutten L."/>
            <person name="Van Zeijl A."/>
            <person name="Liu W."/>
            <person name="Santuari L."/>
            <person name="Cao Q."/>
            <person name="Sharma T."/>
            <person name="Shen D."/>
            <person name="Roswanjaya Y."/>
            <person name="Wardhani T."/>
            <person name="Kalhor M.S."/>
            <person name="Jansen J."/>
            <person name="Van den Hoogen J."/>
            <person name="Gungor B."/>
            <person name="Hartog M."/>
            <person name="Hontelez J."/>
            <person name="Verver J."/>
            <person name="Yang W.-C."/>
            <person name="Schijlen E."/>
            <person name="Repin R."/>
            <person name="Schilthuizen M."/>
            <person name="Schranz E."/>
            <person name="Heidstra R."/>
            <person name="Miyata K."/>
            <person name="Fedorova E."/>
            <person name="Kohlen W."/>
            <person name="Bisseling T."/>
            <person name="Smit S."/>
            <person name="Geurts R."/>
        </authorList>
    </citation>
    <scope>NUCLEOTIDE SEQUENCE [LARGE SCALE GENOMIC DNA]</scope>
    <source>
        <strain evidence="4">cv. RG33-2</strain>
    </source>
</reference>
<protein>
    <submittedName>
        <fullName evidence="3">Uncharacterized protein</fullName>
    </submittedName>
</protein>
<proteinExistence type="predicted"/>
<gene>
    <name evidence="3" type="ORF">TorRG33x02_193180</name>
    <name evidence="2" type="ORF">TorRG33x02_305700</name>
</gene>
<evidence type="ECO:0000313" key="4">
    <source>
        <dbReference type="Proteomes" id="UP000237000"/>
    </source>
</evidence>
<keyword evidence="4" id="KW-1185">Reference proteome</keyword>
<dbReference type="EMBL" id="JXTC01000155">
    <property type="protein sequence ID" value="PON84920.1"/>
    <property type="molecule type" value="Genomic_DNA"/>
</dbReference>
<comment type="caution">
    <text evidence="3">The sequence shown here is derived from an EMBL/GenBank/DDBJ whole genome shotgun (WGS) entry which is preliminary data.</text>
</comment>
<dbReference type="AlphaFoldDB" id="A0A2P5EH97"/>